<evidence type="ECO:0000313" key="1">
    <source>
        <dbReference type="EMBL" id="MDR6610549.1"/>
    </source>
</evidence>
<reference evidence="1" key="1">
    <citation type="submission" date="2023-07" db="EMBL/GenBank/DDBJ databases">
        <title>Sorghum-associated microbial communities from plants grown in Nebraska, USA.</title>
        <authorList>
            <person name="Schachtman D."/>
        </authorList>
    </citation>
    <scope>NUCLEOTIDE SEQUENCE</scope>
    <source>
        <strain evidence="1">BE46</strain>
    </source>
</reference>
<keyword evidence="2" id="KW-1185">Reference proteome</keyword>
<dbReference type="EMBL" id="JAVDSD010000024">
    <property type="protein sequence ID" value="MDR6610549.1"/>
    <property type="molecule type" value="Genomic_DNA"/>
</dbReference>
<gene>
    <name evidence="1" type="ORF">J2X87_005660</name>
</gene>
<dbReference type="Proteomes" id="UP001259420">
    <property type="component" value="Unassembled WGS sequence"/>
</dbReference>
<sequence>MIYITTSTSRIRALLVRWTIPACLSLACHVLILHQLSLSDLSEKIQAHEDSPELQLLDDRVAALEQTDNVAQQAPQLVTQTEFYQLSETFNRRLDGLHKTIAATATNADLHPLQLKVQALEAKLEQPVVSPAPSKPKLKPRKALQPAVLPFQIIGRELRGGEYFLSIAPIDAQSIGQSQVLRIGETHNGWKLDRLDDKSAVFLVNGEARRLNIR</sequence>
<accession>A0ACC6JVQ0</accession>
<comment type="caution">
    <text evidence="1">The sequence shown here is derived from an EMBL/GenBank/DDBJ whole genome shotgun (WGS) entry which is preliminary data.</text>
</comment>
<proteinExistence type="predicted"/>
<protein>
    <submittedName>
        <fullName evidence="1">Uncharacterized protein</fullName>
    </submittedName>
</protein>
<name>A0ACC6JVQ0_9PSED</name>
<evidence type="ECO:0000313" key="2">
    <source>
        <dbReference type="Proteomes" id="UP001259420"/>
    </source>
</evidence>
<organism evidence="1 2">
    <name type="scientific">Pseudomonas synxantha</name>
    <dbReference type="NCBI Taxonomy" id="47883"/>
    <lineage>
        <taxon>Bacteria</taxon>
        <taxon>Pseudomonadati</taxon>
        <taxon>Pseudomonadota</taxon>
        <taxon>Gammaproteobacteria</taxon>
        <taxon>Pseudomonadales</taxon>
        <taxon>Pseudomonadaceae</taxon>
        <taxon>Pseudomonas</taxon>
    </lineage>
</organism>